<protein>
    <recommendedName>
        <fullName evidence="3">Rx N-terminal domain-containing protein</fullName>
    </recommendedName>
</protein>
<comment type="caution">
    <text evidence="1">The sequence shown here is derived from an EMBL/GenBank/DDBJ whole genome shotgun (WGS) entry which is preliminary data.</text>
</comment>
<dbReference type="AlphaFoldDB" id="A0AAV8E116"/>
<keyword evidence="2" id="KW-1185">Reference proteome</keyword>
<organism evidence="1 2">
    <name type="scientific">Rhynchospora pubera</name>
    <dbReference type="NCBI Taxonomy" id="906938"/>
    <lineage>
        <taxon>Eukaryota</taxon>
        <taxon>Viridiplantae</taxon>
        <taxon>Streptophyta</taxon>
        <taxon>Embryophyta</taxon>
        <taxon>Tracheophyta</taxon>
        <taxon>Spermatophyta</taxon>
        <taxon>Magnoliopsida</taxon>
        <taxon>Liliopsida</taxon>
        <taxon>Poales</taxon>
        <taxon>Cyperaceae</taxon>
        <taxon>Cyperoideae</taxon>
        <taxon>Rhynchosporeae</taxon>
        <taxon>Rhynchospora</taxon>
    </lineage>
</organism>
<gene>
    <name evidence="1" type="ORF">LUZ62_056754</name>
</gene>
<proteinExistence type="predicted"/>
<dbReference type="Proteomes" id="UP001140206">
    <property type="component" value="Chromosome 3"/>
</dbReference>
<evidence type="ECO:0008006" key="3">
    <source>
        <dbReference type="Google" id="ProtNLM"/>
    </source>
</evidence>
<accession>A0AAV8E116</accession>
<dbReference type="EMBL" id="JAMFTS010000003">
    <property type="protein sequence ID" value="KAJ4772497.1"/>
    <property type="molecule type" value="Genomic_DNA"/>
</dbReference>
<reference evidence="1" key="1">
    <citation type="submission" date="2022-08" db="EMBL/GenBank/DDBJ databases">
        <authorList>
            <person name="Marques A."/>
        </authorList>
    </citation>
    <scope>NUCLEOTIDE SEQUENCE</scope>
    <source>
        <strain evidence="1">RhyPub2mFocal</strain>
        <tissue evidence="1">Leaves</tissue>
    </source>
</reference>
<evidence type="ECO:0000313" key="1">
    <source>
        <dbReference type="EMBL" id="KAJ4772497.1"/>
    </source>
</evidence>
<name>A0AAV8E116_9POAL</name>
<sequence length="133" mass="14975">MATAETLALAGLRVIASPVMKKLVDKAFSYVGMDVPRDLKDLVDRILPQLAIATRVSEETSINMDELMPWLQKLKDTYDEADDILDEVEYQTIAKKIKHEKRAFMVRVTKPLAGFSGKKLSFLSSKKRKYGPG</sequence>
<evidence type="ECO:0000313" key="2">
    <source>
        <dbReference type="Proteomes" id="UP001140206"/>
    </source>
</evidence>